<dbReference type="RefSeq" id="WP_132187841.1">
    <property type="nucleotide sequence ID" value="NZ_SLWM01000002.1"/>
</dbReference>
<dbReference type="Proteomes" id="UP000295818">
    <property type="component" value="Unassembled WGS sequence"/>
</dbReference>
<reference evidence="1 2" key="1">
    <citation type="journal article" date="2015" name="Stand. Genomic Sci.">
        <title>Genomic Encyclopedia of Bacterial and Archaeal Type Strains, Phase III: the genomes of soil and plant-associated and newly described type strains.</title>
        <authorList>
            <person name="Whitman W.B."/>
            <person name="Woyke T."/>
            <person name="Klenk H.P."/>
            <person name="Zhou Y."/>
            <person name="Lilburn T.G."/>
            <person name="Beck B.J."/>
            <person name="De Vos P."/>
            <person name="Vandamme P."/>
            <person name="Eisen J.A."/>
            <person name="Garrity G."/>
            <person name="Hugenholtz P."/>
            <person name="Kyrpides N.C."/>
        </authorList>
    </citation>
    <scope>NUCLEOTIDE SEQUENCE [LARGE SCALE GENOMIC DNA]</scope>
    <source>
        <strain evidence="1 2">VKM Ac-2538</strain>
    </source>
</reference>
<evidence type="ECO:0000313" key="1">
    <source>
        <dbReference type="EMBL" id="TCO29827.1"/>
    </source>
</evidence>
<proteinExistence type="predicted"/>
<protein>
    <recommendedName>
        <fullName evidence="3">Arsenate reductase</fullName>
    </recommendedName>
</protein>
<gene>
    <name evidence="1" type="ORF">EV644_102548</name>
</gene>
<accession>A0ABY2BSF5</accession>
<evidence type="ECO:0000313" key="2">
    <source>
        <dbReference type="Proteomes" id="UP000295818"/>
    </source>
</evidence>
<dbReference type="EMBL" id="SLWM01000002">
    <property type="protein sequence ID" value="TCO29827.1"/>
    <property type="molecule type" value="Genomic_DNA"/>
</dbReference>
<keyword evidence="2" id="KW-1185">Reference proteome</keyword>
<comment type="caution">
    <text evidence="1">The sequence shown here is derived from an EMBL/GenBank/DDBJ whole genome shotgun (WGS) entry which is preliminary data.</text>
</comment>
<evidence type="ECO:0008006" key="3">
    <source>
        <dbReference type="Google" id="ProtNLM"/>
    </source>
</evidence>
<organism evidence="1 2">
    <name type="scientific">Kribbella orskensis</name>
    <dbReference type="NCBI Taxonomy" id="2512216"/>
    <lineage>
        <taxon>Bacteria</taxon>
        <taxon>Bacillati</taxon>
        <taxon>Actinomycetota</taxon>
        <taxon>Actinomycetes</taxon>
        <taxon>Propionibacteriales</taxon>
        <taxon>Kribbellaceae</taxon>
        <taxon>Kribbella</taxon>
    </lineage>
</organism>
<name>A0ABY2BSF5_9ACTN</name>
<sequence>MSTSENLWVPSACTLPTVEQPLRAAEFEQLFARSVQAVRRVDPITLDLTIASTAEAEARDLARREIACCAFFTFDFLPADDDALVLRIGVPVSATYTAVLDAVQARALTAQAGGQRM</sequence>